<keyword evidence="6 7" id="KW-0788">Thiol protease</keyword>
<dbReference type="Pfam" id="PF01088">
    <property type="entry name" value="Peptidase_C12"/>
    <property type="match status" value="1"/>
</dbReference>
<keyword evidence="5 7" id="KW-0378">Hydrolase</keyword>
<dbReference type="Pfam" id="PF18031">
    <property type="entry name" value="UCH_C"/>
    <property type="match status" value="1"/>
</dbReference>
<keyword evidence="4 7" id="KW-0833">Ubl conjugation pathway</keyword>
<evidence type="ECO:0000256" key="9">
    <source>
        <dbReference type="PIRSR" id="PIRSR038120-2"/>
    </source>
</evidence>
<feature type="active site" description="Proton donor" evidence="8 10">
    <location>
        <position position="161"/>
    </location>
</feature>
<evidence type="ECO:0000256" key="11">
    <source>
        <dbReference type="RuleBase" id="RU361215"/>
    </source>
</evidence>
<name>A0A8S1HL14_9PELO</name>
<dbReference type="PRINTS" id="PR00707">
    <property type="entry name" value="UBCTHYDRLASE"/>
</dbReference>
<dbReference type="Proteomes" id="UP000835052">
    <property type="component" value="Unassembled WGS sequence"/>
</dbReference>
<dbReference type="Gene3D" id="1.20.58.860">
    <property type="match status" value="1"/>
</dbReference>
<feature type="site" description="Transition state stabilizer" evidence="10">
    <location>
        <position position="80"/>
    </location>
</feature>
<dbReference type="InterPro" id="IPR017390">
    <property type="entry name" value="Ubiquitinyl_hydrolase_UCH37"/>
</dbReference>
<comment type="similarity">
    <text evidence="2 7 10 11">Belongs to the peptidase C12 family.</text>
</comment>
<dbReference type="PROSITE" id="PS52049">
    <property type="entry name" value="ULD"/>
    <property type="match status" value="1"/>
</dbReference>
<reference evidence="13" key="1">
    <citation type="submission" date="2020-10" db="EMBL/GenBank/DDBJ databases">
        <authorList>
            <person name="Kikuchi T."/>
        </authorList>
    </citation>
    <scope>NUCLEOTIDE SEQUENCE</scope>
    <source>
        <strain evidence="13">NKZ352</strain>
    </source>
</reference>
<dbReference type="AlphaFoldDB" id="A0A8S1HL14"/>
<feature type="domain" description="UCH catalytic" evidence="12">
    <location>
        <begin position="7"/>
        <end position="223"/>
    </location>
</feature>
<evidence type="ECO:0000259" key="12">
    <source>
        <dbReference type="PROSITE" id="PS52048"/>
    </source>
</evidence>
<evidence type="ECO:0000256" key="3">
    <source>
        <dbReference type="ARBA" id="ARBA00022670"/>
    </source>
</evidence>
<gene>
    <name evidence="13" type="ORF">CAUJ_LOCUS9869</name>
</gene>
<dbReference type="PANTHER" id="PTHR10589:SF16">
    <property type="entry name" value="UBIQUITIN CARBOXYL-TERMINAL HYDROLASE ISOZYME L5"/>
    <property type="match status" value="1"/>
</dbReference>
<evidence type="ECO:0000256" key="4">
    <source>
        <dbReference type="ARBA" id="ARBA00022786"/>
    </source>
</evidence>
<comment type="catalytic activity">
    <reaction evidence="1 7 10 11">
        <text>Thiol-dependent hydrolysis of ester, thioester, amide, peptide and isopeptide bonds formed by the C-terminal Gly of ubiquitin (a 76-residue protein attached to proteins as an intracellular targeting signal).</text>
        <dbReference type="EC" id="3.4.19.12"/>
    </reaction>
</comment>
<evidence type="ECO:0000256" key="5">
    <source>
        <dbReference type="ARBA" id="ARBA00022801"/>
    </source>
</evidence>
<protein>
    <recommendedName>
        <fullName evidence="7 11">Ubiquitin carboxyl-terminal hydrolase</fullName>
        <ecNumber evidence="7 11">3.4.19.12</ecNumber>
    </recommendedName>
</protein>
<comment type="caution">
    <text evidence="13">The sequence shown here is derived from an EMBL/GenBank/DDBJ whole genome shotgun (WGS) entry which is preliminary data.</text>
</comment>
<feature type="active site" description="Nucleophile" evidence="8 10">
    <location>
        <position position="86"/>
    </location>
</feature>
<dbReference type="InterPro" id="IPR001578">
    <property type="entry name" value="Peptidase_C12_UCH"/>
</dbReference>
<feature type="site" description="Important for enzyme activity" evidence="9 10">
    <location>
        <position position="176"/>
    </location>
</feature>
<dbReference type="EC" id="3.4.19.12" evidence="7 11"/>
<dbReference type="OrthoDB" id="1924260at2759"/>
<evidence type="ECO:0000256" key="10">
    <source>
        <dbReference type="PROSITE-ProRule" id="PRU01393"/>
    </source>
</evidence>
<evidence type="ECO:0000313" key="14">
    <source>
        <dbReference type="Proteomes" id="UP000835052"/>
    </source>
</evidence>
<evidence type="ECO:0000313" key="13">
    <source>
        <dbReference type="EMBL" id="CAD6193950.1"/>
    </source>
</evidence>
<dbReference type="SUPFAM" id="SSF54001">
    <property type="entry name" value="Cysteine proteinases"/>
    <property type="match status" value="1"/>
</dbReference>
<dbReference type="FunFam" id="3.40.532.10:FF:000009">
    <property type="entry name" value="Ubiquitin carboxyl-terminal hydrolase"/>
    <property type="match status" value="1"/>
</dbReference>
<dbReference type="CDD" id="cd09617">
    <property type="entry name" value="Peptidase_C12_UCH37_BAP1"/>
    <property type="match status" value="1"/>
</dbReference>
<dbReference type="InterPro" id="IPR038765">
    <property type="entry name" value="Papain-like_cys_pep_sf"/>
</dbReference>
<evidence type="ECO:0000256" key="2">
    <source>
        <dbReference type="ARBA" id="ARBA00009326"/>
    </source>
</evidence>
<evidence type="ECO:0000256" key="1">
    <source>
        <dbReference type="ARBA" id="ARBA00000707"/>
    </source>
</evidence>
<proteinExistence type="inferred from homology"/>
<dbReference type="PIRSF" id="PIRSF038120">
    <property type="entry name" value="Ubiquitinyl_hydrolase_UCH37"/>
    <property type="match status" value="1"/>
</dbReference>
<evidence type="ECO:0000256" key="8">
    <source>
        <dbReference type="PIRSR" id="PIRSR038120-1"/>
    </source>
</evidence>
<keyword evidence="14" id="KW-1185">Reference proteome</keyword>
<organism evidence="13 14">
    <name type="scientific">Caenorhabditis auriculariae</name>
    <dbReference type="NCBI Taxonomy" id="2777116"/>
    <lineage>
        <taxon>Eukaryota</taxon>
        <taxon>Metazoa</taxon>
        <taxon>Ecdysozoa</taxon>
        <taxon>Nematoda</taxon>
        <taxon>Chromadorea</taxon>
        <taxon>Rhabditida</taxon>
        <taxon>Rhabditina</taxon>
        <taxon>Rhabditomorpha</taxon>
        <taxon>Rhabditoidea</taxon>
        <taxon>Rhabditidae</taxon>
        <taxon>Peloderinae</taxon>
        <taxon>Caenorhabditis</taxon>
    </lineage>
</organism>
<dbReference type="InterPro" id="IPR041507">
    <property type="entry name" value="UCH_C"/>
</dbReference>
<evidence type="ECO:0000256" key="6">
    <source>
        <dbReference type="ARBA" id="ARBA00022807"/>
    </source>
</evidence>
<dbReference type="GO" id="GO:0016579">
    <property type="term" value="P:protein deubiquitination"/>
    <property type="evidence" value="ECO:0007669"/>
    <property type="project" value="InterPro"/>
</dbReference>
<keyword evidence="3 7" id="KW-0645">Protease</keyword>
<sequence>MAADAGNWCLIESDPGVFTEMLQGLGVSGVQVEELYSLQDYETGLLKPVYGLIFLFKWRPGDEISGHPAPEATNVFYAQQVITNACATQALVNMLMNIDDPNVKLGSVLSEYKEFTKDFDASTRGLCLSNSESIRSVHNSFARPTLYEIDVKGGRDEDNFHFICYVPVGNQVFELDGLRDYPIKVADIPENKEWLECVRPVIQNRMDKYNEGEIHFNLMALIPNRKENLQAMLERIEEANENDCLAEQIEDIKRGIADEDYKMKLYRKENARRRHNYLPFILELMKALAKEGKLVGLVDKAIETAYERAGVLTTEKTMLQLKRKQ</sequence>
<accession>A0A8S1HL14</accession>
<dbReference type="InterPro" id="IPR036959">
    <property type="entry name" value="Peptidase_C12_UCH_sf"/>
</dbReference>
<dbReference type="PANTHER" id="PTHR10589">
    <property type="entry name" value="UBIQUITIN CARBOXYL-TERMINAL HYDROLASE"/>
    <property type="match status" value="1"/>
</dbReference>
<dbReference type="GO" id="GO:0005737">
    <property type="term" value="C:cytoplasm"/>
    <property type="evidence" value="ECO:0007669"/>
    <property type="project" value="TreeGrafter"/>
</dbReference>
<dbReference type="Gene3D" id="3.40.532.10">
    <property type="entry name" value="Peptidase C12, ubiquitin carboxyl-terminal hydrolase"/>
    <property type="match status" value="1"/>
</dbReference>
<dbReference type="GO" id="GO:0004843">
    <property type="term" value="F:cysteine-type deubiquitinase activity"/>
    <property type="evidence" value="ECO:0007669"/>
    <property type="project" value="UniProtKB-UniRule"/>
</dbReference>
<dbReference type="PROSITE" id="PS52048">
    <property type="entry name" value="UCH_DOMAIN"/>
    <property type="match status" value="1"/>
</dbReference>
<dbReference type="EMBL" id="CAJGYM010000040">
    <property type="protein sequence ID" value="CAD6193950.1"/>
    <property type="molecule type" value="Genomic_DNA"/>
</dbReference>
<evidence type="ECO:0000256" key="7">
    <source>
        <dbReference type="PIRNR" id="PIRNR038120"/>
    </source>
</evidence>
<dbReference type="GO" id="GO:0006511">
    <property type="term" value="P:ubiquitin-dependent protein catabolic process"/>
    <property type="evidence" value="ECO:0007669"/>
    <property type="project" value="UniProtKB-UniRule"/>
</dbReference>